<gene>
    <name evidence="1" type="ORF">L2E82_40221</name>
</gene>
<keyword evidence="2" id="KW-1185">Reference proteome</keyword>
<organism evidence="1 2">
    <name type="scientific">Cichorium intybus</name>
    <name type="common">Chicory</name>
    <dbReference type="NCBI Taxonomy" id="13427"/>
    <lineage>
        <taxon>Eukaryota</taxon>
        <taxon>Viridiplantae</taxon>
        <taxon>Streptophyta</taxon>
        <taxon>Embryophyta</taxon>
        <taxon>Tracheophyta</taxon>
        <taxon>Spermatophyta</taxon>
        <taxon>Magnoliopsida</taxon>
        <taxon>eudicotyledons</taxon>
        <taxon>Gunneridae</taxon>
        <taxon>Pentapetalae</taxon>
        <taxon>asterids</taxon>
        <taxon>campanulids</taxon>
        <taxon>Asterales</taxon>
        <taxon>Asteraceae</taxon>
        <taxon>Cichorioideae</taxon>
        <taxon>Cichorieae</taxon>
        <taxon>Cichoriinae</taxon>
        <taxon>Cichorium</taxon>
    </lineage>
</organism>
<dbReference type="Proteomes" id="UP001055811">
    <property type="component" value="Linkage Group LG07"/>
</dbReference>
<dbReference type="EMBL" id="CM042015">
    <property type="protein sequence ID" value="KAI3710440.1"/>
    <property type="molecule type" value="Genomic_DNA"/>
</dbReference>
<reference evidence="1 2" key="2">
    <citation type="journal article" date="2022" name="Mol. Ecol. Resour.">
        <title>The genomes of chicory, endive, great burdock and yacon provide insights into Asteraceae paleo-polyploidization history and plant inulin production.</title>
        <authorList>
            <person name="Fan W."/>
            <person name="Wang S."/>
            <person name="Wang H."/>
            <person name="Wang A."/>
            <person name="Jiang F."/>
            <person name="Liu H."/>
            <person name="Zhao H."/>
            <person name="Xu D."/>
            <person name="Zhang Y."/>
        </authorList>
    </citation>
    <scope>NUCLEOTIDE SEQUENCE [LARGE SCALE GENOMIC DNA]</scope>
    <source>
        <strain evidence="2">cv. Punajuju</strain>
        <tissue evidence="1">Leaves</tissue>
    </source>
</reference>
<accession>A0ACB9APT4</accession>
<sequence length="136" mass="14924">MRGNMHQAQMELMIVQRRQRRRMHQWRRARHRGFAAWVHLIESSGEEKEKMLELEREKEIREKENGRGSGTPVTLSGMVGRQDESASGGKGGWPTGEELAAGVGGGGSGCTAGEEALHDLMGNGGTLCDLHPYLLG</sequence>
<evidence type="ECO:0000313" key="1">
    <source>
        <dbReference type="EMBL" id="KAI3710440.1"/>
    </source>
</evidence>
<proteinExistence type="predicted"/>
<evidence type="ECO:0000313" key="2">
    <source>
        <dbReference type="Proteomes" id="UP001055811"/>
    </source>
</evidence>
<protein>
    <submittedName>
        <fullName evidence="1">Uncharacterized protein</fullName>
    </submittedName>
</protein>
<reference evidence="2" key="1">
    <citation type="journal article" date="2022" name="Mol. Ecol. Resour.">
        <title>The genomes of chicory, endive, great burdock and yacon provide insights into Asteraceae palaeo-polyploidization history and plant inulin production.</title>
        <authorList>
            <person name="Fan W."/>
            <person name="Wang S."/>
            <person name="Wang H."/>
            <person name="Wang A."/>
            <person name="Jiang F."/>
            <person name="Liu H."/>
            <person name="Zhao H."/>
            <person name="Xu D."/>
            <person name="Zhang Y."/>
        </authorList>
    </citation>
    <scope>NUCLEOTIDE SEQUENCE [LARGE SCALE GENOMIC DNA]</scope>
    <source>
        <strain evidence="2">cv. Punajuju</strain>
    </source>
</reference>
<comment type="caution">
    <text evidence="1">The sequence shown here is derived from an EMBL/GenBank/DDBJ whole genome shotgun (WGS) entry which is preliminary data.</text>
</comment>
<name>A0ACB9APT4_CICIN</name>